<comment type="caution">
    <text evidence="2">The sequence shown here is derived from an EMBL/GenBank/DDBJ whole genome shotgun (WGS) entry which is preliminary data.</text>
</comment>
<reference evidence="2 3" key="1">
    <citation type="submission" date="2021-06" db="EMBL/GenBank/DDBJ databases">
        <authorList>
            <person name="Kallberg Y."/>
            <person name="Tangrot J."/>
            <person name="Rosling A."/>
        </authorList>
    </citation>
    <scope>NUCLEOTIDE SEQUENCE [LARGE SCALE GENOMIC DNA]</scope>
    <source>
        <strain evidence="2 3">120-4 pot B 10/14</strain>
    </source>
</reference>
<accession>A0ABN7UXQ6</accession>
<organism evidence="2 3">
    <name type="scientific">Gigaspora margarita</name>
    <dbReference type="NCBI Taxonomy" id="4874"/>
    <lineage>
        <taxon>Eukaryota</taxon>
        <taxon>Fungi</taxon>
        <taxon>Fungi incertae sedis</taxon>
        <taxon>Mucoromycota</taxon>
        <taxon>Glomeromycotina</taxon>
        <taxon>Glomeromycetes</taxon>
        <taxon>Diversisporales</taxon>
        <taxon>Gigasporaceae</taxon>
        <taxon>Gigaspora</taxon>
    </lineage>
</organism>
<dbReference type="Proteomes" id="UP000789901">
    <property type="component" value="Unassembled WGS sequence"/>
</dbReference>
<protein>
    <submittedName>
        <fullName evidence="2">11394_t:CDS:1</fullName>
    </submittedName>
</protein>
<feature type="compositionally biased region" description="Polar residues" evidence="1">
    <location>
        <begin position="131"/>
        <end position="143"/>
    </location>
</feature>
<evidence type="ECO:0000313" key="2">
    <source>
        <dbReference type="EMBL" id="CAG8698169.1"/>
    </source>
</evidence>
<feature type="compositionally biased region" description="Basic and acidic residues" evidence="1">
    <location>
        <begin position="120"/>
        <end position="129"/>
    </location>
</feature>
<feature type="non-terminal residue" evidence="2">
    <location>
        <position position="1"/>
    </location>
</feature>
<feature type="compositionally biased region" description="Basic and acidic residues" evidence="1">
    <location>
        <begin position="158"/>
        <end position="172"/>
    </location>
</feature>
<evidence type="ECO:0000256" key="1">
    <source>
        <dbReference type="SAM" id="MobiDB-lite"/>
    </source>
</evidence>
<keyword evidence="3" id="KW-1185">Reference proteome</keyword>
<name>A0ABN7UXQ6_GIGMA</name>
<sequence length="275" mass="30279">ETLTKAYTAILEAADTEDDISVDISGSSSMNPTSTDWLEIMEHEEVTENQQKELETNDLRPENSTAIGVEGSGNLYNERSDDIGPSDLHGGVKISTNDIVAILYGTIGTDFIGTKPHFVRETDDKRPENPYKNNNQGPETQDNATIEQDVHMVEIDLAPDTRKGQPNIDKENSSPQNLFRQETVTGKKDVQMSESGVIPETEKIQLNPNNNKKVSSISTGLVTGTIETSTTEETTQPIVDEGFTEVSYSKKNKNKANSNRRQVLGPYKKSKTSGQ</sequence>
<proteinExistence type="predicted"/>
<evidence type="ECO:0000313" key="3">
    <source>
        <dbReference type="Proteomes" id="UP000789901"/>
    </source>
</evidence>
<feature type="region of interest" description="Disordered" evidence="1">
    <location>
        <begin position="120"/>
        <end position="143"/>
    </location>
</feature>
<dbReference type="EMBL" id="CAJVQB010007160">
    <property type="protein sequence ID" value="CAG8698169.1"/>
    <property type="molecule type" value="Genomic_DNA"/>
</dbReference>
<feature type="region of interest" description="Disordered" evidence="1">
    <location>
        <begin position="158"/>
        <end position="179"/>
    </location>
</feature>
<feature type="region of interest" description="Disordered" evidence="1">
    <location>
        <begin position="250"/>
        <end position="275"/>
    </location>
</feature>
<gene>
    <name evidence="2" type="ORF">GMARGA_LOCUS11951</name>
</gene>